<gene>
    <name evidence="1" type="ORF">ETSY2_54540</name>
</gene>
<evidence type="ECO:0000313" key="2">
    <source>
        <dbReference type="Proteomes" id="UP000019140"/>
    </source>
</evidence>
<dbReference type="Gene3D" id="3.20.20.70">
    <property type="entry name" value="Aldolase class I"/>
    <property type="match status" value="1"/>
</dbReference>
<evidence type="ECO:0000313" key="1">
    <source>
        <dbReference type="EMBL" id="ETW92095.1"/>
    </source>
</evidence>
<dbReference type="GO" id="GO:0016491">
    <property type="term" value="F:oxidoreductase activity"/>
    <property type="evidence" value="ECO:0007669"/>
    <property type="project" value="InterPro"/>
</dbReference>
<dbReference type="InterPro" id="IPR023867">
    <property type="entry name" value="Sulphatase_maturase_rSAM"/>
</dbReference>
<accession>W4L342</accession>
<dbReference type="PANTHER" id="PTHR43273">
    <property type="entry name" value="ANAEROBIC SULFATASE-MATURATING ENZYME HOMOLOG ASLB-RELATED"/>
    <property type="match status" value="1"/>
</dbReference>
<protein>
    <recommendedName>
        <fullName evidence="3">4Fe4S-binding SPASM domain-containing protein</fullName>
    </recommendedName>
</protein>
<proteinExistence type="predicted"/>
<name>W4L342_9BACT</name>
<organism evidence="1 2">
    <name type="scientific">Candidatus Entotheonella gemina</name>
    <dbReference type="NCBI Taxonomy" id="1429439"/>
    <lineage>
        <taxon>Bacteria</taxon>
        <taxon>Pseudomonadati</taxon>
        <taxon>Nitrospinota/Tectimicrobiota group</taxon>
        <taxon>Candidatus Tectimicrobiota</taxon>
        <taxon>Candidatus Entotheonellia</taxon>
        <taxon>Candidatus Entotheonellales</taxon>
        <taxon>Candidatus Entotheonellaceae</taxon>
        <taxon>Candidatus Entotheonella</taxon>
    </lineage>
</organism>
<dbReference type="InterPro" id="IPR058240">
    <property type="entry name" value="rSAM_sf"/>
</dbReference>
<dbReference type="AlphaFoldDB" id="W4L342"/>
<dbReference type="PANTHER" id="PTHR43273:SF3">
    <property type="entry name" value="ANAEROBIC SULFATASE-MATURATING ENZYME HOMOLOG ASLB-RELATED"/>
    <property type="match status" value="1"/>
</dbReference>
<dbReference type="Proteomes" id="UP000019140">
    <property type="component" value="Unassembled WGS sequence"/>
</dbReference>
<dbReference type="SUPFAM" id="SSF102114">
    <property type="entry name" value="Radical SAM enzymes"/>
    <property type="match status" value="1"/>
</dbReference>
<feature type="non-terminal residue" evidence="1">
    <location>
        <position position="1"/>
    </location>
</feature>
<dbReference type="InterPro" id="IPR013785">
    <property type="entry name" value="Aldolase_TIM"/>
</dbReference>
<dbReference type="HOGENOM" id="CLU_1368751_0_0_7"/>
<comment type="caution">
    <text evidence="1">The sequence shown here is derived from an EMBL/GenBank/DDBJ whole genome shotgun (WGS) entry which is preliminary data.</text>
</comment>
<dbReference type="EMBL" id="AZHX01003092">
    <property type="protein sequence ID" value="ETW92095.1"/>
    <property type="molecule type" value="Genomic_DNA"/>
</dbReference>
<keyword evidence="2" id="KW-1185">Reference proteome</keyword>
<sequence>DDEWCRFLAAEQFAVGLSLDGPQALHDAYRVTKGQRPSHKQVMQGYRLLRRHKLPVDLLCVVHAENVHHPLEVYRFFKDIKAQYLSLIPLVEHLPAGDVGARSVPAEAFGTFLCTIFDEWVRQDIGRMLVQIFEEAARPIFGQEHSLCIFRPTCGDVPVVEHNGDFYSCDHFVTPAHRLGNIRQTPAARPWADGLPPTS</sequence>
<evidence type="ECO:0008006" key="3">
    <source>
        <dbReference type="Google" id="ProtNLM"/>
    </source>
</evidence>
<reference evidence="1 2" key="1">
    <citation type="journal article" date="2014" name="Nature">
        <title>An environmental bacterial taxon with a large and distinct metabolic repertoire.</title>
        <authorList>
            <person name="Wilson M.C."/>
            <person name="Mori T."/>
            <person name="Ruckert C."/>
            <person name="Uria A.R."/>
            <person name="Helf M.J."/>
            <person name="Takada K."/>
            <person name="Gernert C."/>
            <person name="Steffens U.A."/>
            <person name="Heycke N."/>
            <person name="Schmitt S."/>
            <person name="Rinke C."/>
            <person name="Helfrich E.J."/>
            <person name="Brachmann A.O."/>
            <person name="Gurgui C."/>
            <person name="Wakimoto T."/>
            <person name="Kracht M."/>
            <person name="Crusemann M."/>
            <person name="Hentschel U."/>
            <person name="Abe I."/>
            <person name="Matsunaga S."/>
            <person name="Kalinowski J."/>
            <person name="Takeyama H."/>
            <person name="Piel J."/>
        </authorList>
    </citation>
    <scope>NUCLEOTIDE SEQUENCE [LARGE SCALE GENOMIC DNA]</scope>
    <source>
        <strain evidence="2">TSY2</strain>
    </source>
</reference>